<dbReference type="EMBL" id="CP043046">
    <property type="protein sequence ID" value="QEI06807.1"/>
    <property type="molecule type" value="Genomic_DNA"/>
</dbReference>
<dbReference type="NCBIfam" id="TIGR00041">
    <property type="entry name" value="DTMP_kinase"/>
    <property type="match status" value="1"/>
</dbReference>
<comment type="function">
    <text evidence="11 12">Phosphorylation of dTMP to form dTDP in both de novo and salvage pathways of dTTP synthesis.</text>
</comment>
<protein>
    <recommendedName>
        <fullName evidence="3 12">Thymidylate kinase</fullName>
        <ecNumber evidence="2 12">2.7.4.9</ecNumber>
    </recommendedName>
    <alternativeName>
        <fullName evidence="9 12">dTMP kinase</fullName>
    </alternativeName>
</protein>
<dbReference type="Gene3D" id="3.40.50.300">
    <property type="entry name" value="P-loop containing nucleotide triphosphate hydrolases"/>
    <property type="match status" value="1"/>
</dbReference>
<comment type="similarity">
    <text evidence="1 12">Belongs to the thymidylate kinase family.</text>
</comment>
<evidence type="ECO:0000256" key="5">
    <source>
        <dbReference type="ARBA" id="ARBA00022727"/>
    </source>
</evidence>
<proteinExistence type="inferred from homology"/>
<dbReference type="AlphaFoldDB" id="A0A5C0B2G7"/>
<evidence type="ECO:0000259" key="13">
    <source>
        <dbReference type="Pfam" id="PF02223"/>
    </source>
</evidence>
<dbReference type="FunFam" id="3.40.50.300:FF:000225">
    <property type="entry name" value="Thymidylate kinase"/>
    <property type="match status" value="1"/>
</dbReference>
<dbReference type="OrthoDB" id="9774907at2"/>
<dbReference type="Proteomes" id="UP000325161">
    <property type="component" value="Chromosome"/>
</dbReference>
<keyword evidence="4 12" id="KW-0808">Transferase</keyword>
<evidence type="ECO:0000256" key="10">
    <source>
        <dbReference type="ARBA" id="ARBA00048743"/>
    </source>
</evidence>
<sequence length="214" mass="23888">MTLSSTETGGPRGRFLTLEGVDGAGKSTHVDWIAQTLRDLGIDVLQTREPGGTPLAETLREMVLNQPMSLETETLLMFAARSEHIKQVIEPALAAGRWVLSDRFTDASYAYQGGGRQLGGDRVAALEKWLHPGLQPDRTWLFDVPLSVARERLGRARVPDRFEQESDAFFERTRNAYLTRVAESPDRIRVIDGTQSIDAIRELLAQELRTWVAA</sequence>
<name>A0A5C0B2G7_9BURK</name>
<dbReference type="InterPro" id="IPR039430">
    <property type="entry name" value="Thymidylate_kin-like_dom"/>
</dbReference>
<dbReference type="InterPro" id="IPR027417">
    <property type="entry name" value="P-loop_NTPase"/>
</dbReference>
<evidence type="ECO:0000256" key="12">
    <source>
        <dbReference type="HAMAP-Rule" id="MF_00165"/>
    </source>
</evidence>
<evidence type="ECO:0000256" key="3">
    <source>
        <dbReference type="ARBA" id="ARBA00017144"/>
    </source>
</evidence>
<dbReference type="GO" id="GO:0005524">
    <property type="term" value="F:ATP binding"/>
    <property type="evidence" value="ECO:0007669"/>
    <property type="project" value="UniProtKB-UniRule"/>
</dbReference>
<evidence type="ECO:0000256" key="7">
    <source>
        <dbReference type="ARBA" id="ARBA00022777"/>
    </source>
</evidence>
<dbReference type="GO" id="GO:0006233">
    <property type="term" value="P:dTDP biosynthetic process"/>
    <property type="evidence" value="ECO:0007669"/>
    <property type="project" value="InterPro"/>
</dbReference>
<evidence type="ECO:0000313" key="14">
    <source>
        <dbReference type="EMBL" id="QEI06807.1"/>
    </source>
</evidence>
<dbReference type="GO" id="GO:0005829">
    <property type="term" value="C:cytosol"/>
    <property type="evidence" value="ECO:0007669"/>
    <property type="project" value="TreeGrafter"/>
</dbReference>
<evidence type="ECO:0000256" key="6">
    <source>
        <dbReference type="ARBA" id="ARBA00022741"/>
    </source>
</evidence>
<dbReference type="InterPro" id="IPR018094">
    <property type="entry name" value="Thymidylate_kinase"/>
</dbReference>
<dbReference type="GO" id="GO:0006227">
    <property type="term" value="P:dUDP biosynthetic process"/>
    <property type="evidence" value="ECO:0007669"/>
    <property type="project" value="TreeGrafter"/>
</dbReference>
<evidence type="ECO:0000256" key="2">
    <source>
        <dbReference type="ARBA" id="ARBA00012980"/>
    </source>
</evidence>
<comment type="catalytic activity">
    <reaction evidence="10 12">
        <text>dTMP + ATP = dTDP + ADP</text>
        <dbReference type="Rhea" id="RHEA:13517"/>
        <dbReference type="ChEBI" id="CHEBI:30616"/>
        <dbReference type="ChEBI" id="CHEBI:58369"/>
        <dbReference type="ChEBI" id="CHEBI:63528"/>
        <dbReference type="ChEBI" id="CHEBI:456216"/>
        <dbReference type="EC" id="2.7.4.9"/>
    </reaction>
</comment>
<dbReference type="SUPFAM" id="SSF52540">
    <property type="entry name" value="P-loop containing nucleoside triphosphate hydrolases"/>
    <property type="match status" value="1"/>
</dbReference>
<dbReference type="Pfam" id="PF02223">
    <property type="entry name" value="Thymidylate_kin"/>
    <property type="match status" value="1"/>
</dbReference>
<gene>
    <name evidence="12" type="primary">tmk</name>
    <name evidence="14" type="ORF">FXN63_13910</name>
</gene>
<dbReference type="RefSeq" id="WP_148815781.1">
    <property type="nucleotide sequence ID" value="NZ_CP043046.1"/>
</dbReference>
<dbReference type="EC" id="2.7.4.9" evidence="2 12"/>
<dbReference type="CDD" id="cd01672">
    <property type="entry name" value="TMPK"/>
    <property type="match status" value="1"/>
</dbReference>
<feature type="domain" description="Thymidylate kinase-like" evidence="13">
    <location>
        <begin position="18"/>
        <end position="202"/>
    </location>
</feature>
<dbReference type="PANTHER" id="PTHR10344:SF4">
    <property type="entry name" value="UMP-CMP KINASE 2, MITOCHONDRIAL"/>
    <property type="match status" value="1"/>
</dbReference>
<keyword evidence="6 12" id="KW-0547">Nucleotide-binding</keyword>
<accession>A0A5C0B2G7</accession>
<evidence type="ECO:0000256" key="9">
    <source>
        <dbReference type="ARBA" id="ARBA00029962"/>
    </source>
</evidence>
<dbReference type="GO" id="GO:0004798">
    <property type="term" value="F:dTMP kinase activity"/>
    <property type="evidence" value="ECO:0007669"/>
    <property type="project" value="UniProtKB-UniRule"/>
</dbReference>
<reference evidence="14 15" key="1">
    <citation type="submission" date="2019-08" db="EMBL/GenBank/DDBJ databases">
        <title>Amphibian skin-associated Pigmentiphaga: genome sequence and occurrence across geography and hosts.</title>
        <authorList>
            <person name="Bletz M.C."/>
            <person name="Bunk B."/>
            <person name="Sproeer C."/>
            <person name="Biwer P."/>
            <person name="Reiter S."/>
            <person name="Rabemananjara F.C.E."/>
            <person name="Schulz S."/>
            <person name="Overmann J."/>
            <person name="Vences M."/>
        </authorList>
    </citation>
    <scope>NUCLEOTIDE SEQUENCE [LARGE SCALE GENOMIC DNA]</scope>
    <source>
        <strain evidence="14 15">Mada1488</strain>
    </source>
</reference>
<feature type="binding site" evidence="12">
    <location>
        <begin position="20"/>
        <end position="27"/>
    </location>
    <ligand>
        <name>ATP</name>
        <dbReference type="ChEBI" id="CHEBI:30616"/>
    </ligand>
</feature>
<dbReference type="HAMAP" id="MF_00165">
    <property type="entry name" value="Thymidylate_kinase"/>
    <property type="match status" value="1"/>
</dbReference>
<dbReference type="PANTHER" id="PTHR10344">
    <property type="entry name" value="THYMIDYLATE KINASE"/>
    <property type="match status" value="1"/>
</dbReference>
<evidence type="ECO:0000256" key="1">
    <source>
        <dbReference type="ARBA" id="ARBA00009776"/>
    </source>
</evidence>
<keyword evidence="7 12" id="KW-0418">Kinase</keyword>
<dbReference type="GO" id="GO:0006235">
    <property type="term" value="P:dTTP biosynthetic process"/>
    <property type="evidence" value="ECO:0007669"/>
    <property type="project" value="UniProtKB-UniRule"/>
</dbReference>
<evidence type="ECO:0000256" key="8">
    <source>
        <dbReference type="ARBA" id="ARBA00022840"/>
    </source>
</evidence>
<dbReference type="KEGG" id="pacr:FXN63_13910"/>
<keyword evidence="8 12" id="KW-0067">ATP-binding</keyword>
<keyword evidence="5 12" id="KW-0545">Nucleotide biosynthesis</keyword>
<keyword evidence="15" id="KW-1185">Reference proteome</keyword>
<evidence type="ECO:0000256" key="11">
    <source>
        <dbReference type="ARBA" id="ARBA00057735"/>
    </source>
</evidence>
<organism evidence="14 15">
    <name type="scientific">Pigmentiphaga aceris</name>
    <dbReference type="NCBI Taxonomy" id="1940612"/>
    <lineage>
        <taxon>Bacteria</taxon>
        <taxon>Pseudomonadati</taxon>
        <taxon>Pseudomonadota</taxon>
        <taxon>Betaproteobacteria</taxon>
        <taxon>Burkholderiales</taxon>
        <taxon>Alcaligenaceae</taxon>
        <taxon>Pigmentiphaga</taxon>
    </lineage>
</organism>
<evidence type="ECO:0000313" key="15">
    <source>
        <dbReference type="Proteomes" id="UP000325161"/>
    </source>
</evidence>
<evidence type="ECO:0000256" key="4">
    <source>
        <dbReference type="ARBA" id="ARBA00022679"/>
    </source>
</evidence>